<accession>E7GTR6</accession>
<proteinExistence type="predicted"/>
<dbReference type="STRING" id="1512.GCA_900049235_04656"/>
<dbReference type="HOGENOM" id="CLU_2463714_0_0_9"/>
<keyword evidence="2" id="KW-1185">Reference proteome</keyword>
<dbReference type="RefSeq" id="WP_003504695.1">
    <property type="nucleotide sequence ID" value="NZ_GL834320.1"/>
</dbReference>
<comment type="caution">
    <text evidence="1">The sequence shown here is derived from an EMBL/GenBank/DDBJ whole genome shotgun (WGS) entry which is preliminary data.</text>
</comment>
<organism evidence="1 2">
    <name type="scientific">Clostridium symbiosum (strain WAL-14163)</name>
    <dbReference type="NCBI Taxonomy" id="742740"/>
    <lineage>
        <taxon>Bacteria</taxon>
        <taxon>Bacillati</taxon>
        <taxon>Bacillota</taxon>
        <taxon>Clostridia</taxon>
        <taxon>Lachnospirales</taxon>
        <taxon>Lachnospiraceae</taxon>
        <taxon>Otoolea</taxon>
    </lineage>
</organism>
<sequence length="88" mass="10604">MNRIEKLKEIKAHHQEMSQEEGDIWDKDVAVLDWAIEFIKEVQKERKRTFAARWQQATNELRKHKDIISNIPIVPKEPPEISKEEKWN</sequence>
<dbReference type="AlphaFoldDB" id="E7GTR6"/>
<name>E7GTR6_CLOS6</name>
<evidence type="ECO:0000313" key="1">
    <source>
        <dbReference type="EMBL" id="EGA91878.1"/>
    </source>
</evidence>
<protein>
    <submittedName>
        <fullName evidence="1">Uncharacterized protein</fullName>
    </submittedName>
</protein>
<dbReference type="Proteomes" id="UP000002970">
    <property type="component" value="Unassembled WGS sequence"/>
</dbReference>
<evidence type="ECO:0000313" key="2">
    <source>
        <dbReference type="Proteomes" id="UP000002970"/>
    </source>
</evidence>
<dbReference type="EMBL" id="ADLQ01000099">
    <property type="protein sequence ID" value="EGA91878.1"/>
    <property type="molecule type" value="Genomic_DNA"/>
</dbReference>
<reference evidence="1 2" key="1">
    <citation type="submission" date="2010-12" db="EMBL/GenBank/DDBJ databases">
        <title>The Genome Sequence of Clostridium symbiosum strain WAL-14163.</title>
        <authorList>
            <person name="Earl A."/>
            <person name="Ward D."/>
            <person name="Feldgarden M."/>
            <person name="Gevers D."/>
            <person name="Finegold S.M."/>
            <person name="Summanen P.H."/>
            <person name="Molitoris D.R."/>
            <person name="Vaisanen M.L."/>
            <person name="Daigneault M."/>
            <person name="Young S.K."/>
            <person name="Zeng Q."/>
            <person name="Gargeya S."/>
            <person name="Fitzgerald M."/>
            <person name="Haas B."/>
            <person name="Abouelleil A."/>
            <person name="Alvarado L."/>
            <person name="Arachchi H.M."/>
            <person name="Berlin A."/>
            <person name="Brown A."/>
            <person name="Chapman S.B."/>
            <person name="Chen Z."/>
            <person name="Dunbar C."/>
            <person name="Freedman E."/>
            <person name="Gearin G."/>
            <person name="Gellesch M."/>
            <person name="Goldberg J."/>
            <person name="Griggs A."/>
            <person name="Gujja S."/>
            <person name="Heilman E."/>
            <person name="Heiman D."/>
            <person name="Howarth C."/>
            <person name="Larson L."/>
            <person name="Lui A."/>
            <person name="MacDonald P.J.P."/>
            <person name="Mehta T."/>
            <person name="Montmayeur A."/>
            <person name="Murphy C."/>
            <person name="Neiman D."/>
            <person name="Pearson M."/>
            <person name="Priest M."/>
            <person name="Roberts A."/>
            <person name="Saif S."/>
            <person name="Shea T."/>
            <person name="Shenoy N."/>
            <person name="Sisk P."/>
            <person name="Stolte C."/>
            <person name="Sykes S."/>
            <person name="White J."/>
            <person name="Yandava C."/>
            <person name="Nusbaum C."/>
            <person name="Birren B."/>
        </authorList>
    </citation>
    <scope>NUCLEOTIDE SEQUENCE [LARGE SCALE GENOMIC DNA]</scope>
    <source>
        <strain evidence="1 2">WAL-14163</strain>
    </source>
</reference>
<gene>
    <name evidence="1" type="ORF">HMPREF9474_04311</name>
</gene>